<dbReference type="EMBL" id="CADEPI010000008">
    <property type="protein sequence ID" value="CAB3362183.1"/>
    <property type="molecule type" value="Genomic_DNA"/>
</dbReference>
<protein>
    <submittedName>
        <fullName evidence="1">Uncharacterized protein</fullName>
    </submittedName>
</protein>
<reference evidence="1 2" key="1">
    <citation type="submission" date="2020-04" db="EMBL/GenBank/DDBJ databases">
        <authorList>
            <person name="Alioto T."/>
            <person name="Alioto T."/>
            <person name="Gomez Garrido J."/>
        </authorList>
    </citation>
    <scope>NUCLEOTIDE SEQUENCE [LARGE SCALE GENOMIC DNA]</scope>
</reference>
<accession>A0A8S1BZ57</accession>
<comment type="caution">
    <text evidence="1">The sequence shown here is derived from an EMBL/GenBank/DDBJ whole genome shotgun (WGS) entry which is preliminary data.</text>
</comment>
<sequence>MISSISRGRNTARGSYIFIRKLEQTTCTGIFWAKSIKGLNWFAGTKSRRGFNTFCLPCRSDRQLLITEESALTPHEMQC</sequence>
<dbReference type="AlphaFoldDB" id="A0A8S1BZ57"/>
<evidence type="ECO:0000313" key="2">
    <source>
        <dbReference type="Proteomes" id="UP000494165"/>
    </source>
</evidence>
<keyword evidence="2" id="KW-1185">Reference proteome</keyword>
<name>A0A8S1BZ57_9INSE</name>
<gene>
    <name evidence="1" type="ORF">CLODIP_2_CD05017</name>
</gene>
<evidence type="ECO:0000313" key="1">
    <source>
        <dbReference type="EMBL" id="CAB3362183.1"/>
    </source>
</evidence>
<dbReference type="Proteomes" id="UP000494165">
    <property type="component" value="Unassembled WGS sequence"/>
</dbReference>
<proteinExistence type="predicted"/>
<organism evidence="1 2">
    <name type="scientific">Cloeon dipterum</name>
    <dbReference type="NCBI Taxonomy" id="197152"/>
    <lineage>
        <taxon>Eukaryota</taxon>
        <taxon>Metazoa</taxon>
        <taxon>Ecdysozoa</taxon>
        <taxon>Arthropoda</taxon>
        <taxon>Hexapoda</taxon>
        <taxon>Insecta</taxon>
        <taxon>Pterygota</taxon>
        <taxon>Palaeoptera</taxon>
        <taxon>Ephemeroptera</taxon>
        <taxon>Pisciforma</taxon>
        <taxon>Baetidae</taxon>
        <taxon>Cloeon</taxon>
    </lineage>
</organism>